<dbReference type="InterPro" id="IPR007627">
    <property type="entry name" value="RNA_pol_sigma70_r2"/>
</dbReference>
<dbReference type="InterPro" id="IPR014284">
    <property type="entry name" value="RNA_pol_sigma-70_dom"/>
</dbReference>
<protein>
    <recommendedName>
        <fullName evidence="6">RNA polymerase sigma factor</fullName>
    </recommendedName>
</protein>
<dbReference type="GO" id="GO:0006950">
    <property type="term" value="P:response to stress"/>
    <property type="evidence" value="ECO:0007669"/>
    <property type="project" value="UniProtKB-ARBA"/>
</dbReference>
<evidence type="ECO:0000256" key="2">
    <source>
        <dbReference type="ARBA" id="ARBA00023015"/>
    </source>
</evidence>
<dbReference type="CDD" id="cd06171">
    <property type="entry name" value="Sigma70_r4"/>
    <property type="match status" value="1"/>
</dbReference>
<dbReference type="PROSITE" id="PS01063">
    <property type="entry name" value="SIGMA70_ECF"/>
    <property type="match status" value="1"/>
</dbReference>
<evidence type="ECO:0000256" key="4">
    <source>
        <dbReference type="ARBA" id="ARBA00023125"/>
    </source>
</evidence>
<dbReference type="Proteomes" id="UP000192569">
    <property type="component" value="Chromosome I"/>
</dbReference>
<proteinExistence type="inferred from homology"/>
<keyword evidence="2 6" id="KW-0805">Transcription regulation</keyword>
<dbReference type="Gene3D" id="1.10.1740.10">
    <property type="match status" value="1"/>
</dbReference>
<dbReference type="PANTHER" id="PTHR43133">
    <property type="entry name" value="RNA POLYMERASE ECF-TYPE SIGMA FACTO"/>
    <property type="match status" value="1"/>
</dbReference>
<name>A0A1W1W1B8_9FIRM</name>
<dbReference type="STRING" id="698762.SAMN00808754_2870"/>
<dbReference type="SUPFAM" id="SSF88946">
    <property type="entry name" value="Sigma2 domain of RNA polymerase sigma factors"/>
    <property type="match status" value="1"/>
</dbReference>
<evidence type="ECO:0000313" key="10">
    <source>
        <dbReference type="Proteomes" id="UP000192569"/>
    </source>
</evidence>
<dbReference type="RefSeq" id="WP_084666556.1">
    <property type="nucleotide sequence ID" value="NZ_LT838272.1"/>
</dbReference>
<dbReference type="InterPro" id="IPR000838">
    <property type="entry name" value="RNA_pol_sigma70_ECF_CS"/>
</dbReference>
<evidence type="ECO:0000259" key="8">
    <source>
        <dbReference type="Pfam" id="PF08281"/>
    </source>
</evidence>
<dbReference type="Pfam" id="PF08281">
    <property type="entry name" value="Sigma70_r4_2"/>
    <property type="match status" value="1"/>
</dbReference>
<keyword evidence="10" id="KW-1185">Reference proteome</keyword>
<sequence>MKKEQLEDLMRRFGDKVLHLAYSYLGDRYLAEDVAQEVFVRVFLSLDQFQGRSSLFTWIYQITVNLCRDYLRSQKRCRLQPSFEMPRFAVNVEDAVLAEIEYQELWQAIFNLPVAYREVIWLHYYDQLELKEIAHILGISLSAVKIRLYRARQHLYKVLQEGENCNEVSRAAGQIASQPAR</sequence>
<dbReference type="Gene3D" id="1.10.10.10">
    <property type="entry name" value="Winged helix-like DNA-binding domain superfamily/Winged helix DNA-binding domain"/>
    <property type="match status" value="1"/>
</dbReference>
<evidence type="ECO:0000313" key="9">
    <source>
        <dbReference type="EMBL" id="SMB99366.1"/>
    </source>
</evidence>
<feature type="domain" description="RNA polymerase sigma-70 region 2" evidence="7">
    <location>
        <begin position="9"/>
        <end position="76"/>
    </location>
</feature>
<dbReference type="GO" id="GO:0006352">
    <property type="term" value="P:DNA-templated transcription initiation"/>
    <property type="evidence" value="ECO:0007669"/>
    <property type="project" value="InterPro"/>
</dbReference>
<dbReference type="SUPFAM" id="SSF88659">
    <property type="entry name" value="Sigma3 and sigma4 domains of RNA polymerase sigma factors"/>
    <property type="match status" value="1"/>
</dbReference>
<dbReference type="Pfam" id="PF04542">
    <property type="entry name" value="Sigma70_r2"/>
    <property type="match status" value="1"/>
</dbReference>
<reference evidence="9 10" key="1">
    <citation type="submission" date="2017-04" db="EMBL/GenBank/DDBJ databases">
        <authorList>
            <person name="Afonso C.L."/>
            <person name="Miller P.J."/>
            <person name="Scott M.A."/>
            <person name="Spackman E."/>
            <person name="Goraichik I."/>
            <person name="Dimitrov K.M."/>
            <person name="Suarez D.L."/>
            <person name="Swayne D.E."/>
        </authorList>
    </citation>
    <scope>NUCLEOTIDE SEQUENCE [LARGE SCALE GENOMIC DNA]</scope>
    <source>
        <strain evidence="9 10">ToBE</strain>
    </source>
</reference>
<dbReference type="GO" id="GO:0003677">
    <property type="term" value="F:DNA binding"/>
    <property type="evidence" value="ECO:0007669"/>
    <property type="project" value="UniProtKB-KW"/>
</dbReference>
<evidence type="ECO:0000256" key="6">
    <source>
        <dbReference type="RuleBase" id="RU000716"/>
    </source>
</evidence>
<evidence type="ECO:0000256" key="1">
    <source>
        <dbReference type="ARBA" id="ARBA00010641"/>
    </source>
</evidence>
<dbReference type="GO" id="GO:0016987">
    <property type="term" value="F:sigma factor activity"/>
    <property type="evidence" value="ECO:0007669"/>
    <property type="project" value="UniProtKB-KW"/>
</dbReference>
<dbReference type="EMBL" id="LT838272">
    <property type="protein sequence ID" value="SMB99366.1"/>
    <property type="molecule type" value="Genomic_DNA"/>
</dbReference>
<keyword evidence="5 6" id="KW-0804">Transcription</keyword>
<feature type="domain" description="RNA polymerase sigma factor 70 region 4 type 2" evidence="8">
    <location>
        <begin position="103"/>
        <end position="155"/>
    </location>
</feature>
<dbReference type="InterPro" id="IPR013249">
    <property type="entry name" value="RNA_pol_sigma70_r4_t2"/>
</dbReference>
<dbReference type="InterPro" id="IPR013325">
    <property type="entry name" value="RNA_pol_sigma_r2"/>
</dbReference>
<organism evidence="9 10">
    <name type="scientific">Thermanaeromonas toyohensis ToBE</name>
    <dbReference type="NCBI Taxonomy" id="698762"/>
    <lineage>
        <taxon>Bacteria</taxon>
        <taxon>Bacillati</taxon>
        <taxon>Bacillota</taxon>
        <taxon>Clostridia</taxon>
        <taxon>Neomoorellales</taxon>
        <taxon>Neomoorellaceae</taxon>
        <taxon>Thermanaeromonas</taxon>
    </lineage>
</organism>
<dbReference type="InterPro" id="IPR039425">
    <property type="entry name" value="RNA_pol_sigma-70-like"/>
</dbReference>
<evidence type="ECO:0000259" key="7">
    <source>
        <dbReference type="Pfam" id="PF04542"/>
    </source>
</evidence>
<dbReference type="NCBIfam" id="TIGR02937">
    <property type="entry name" value="sigma70-ECF"/>
    <property type="match status" value="1"/>
</dbReference>
<keyword evidence="4 6" id="KW-0238">DNA-binding</keyword>
<comment type="similarity">
    <text evidence="1 6">Belongs to the sigma-70 factor family. ECF subfamily.</text>
</comment>
<dbReference type="InterPro" id="IPR036388">
    <property type="entry name" value="WH-like_DNA-bd_sf"/>
</dbReference>
<dbReference type="AlphaFoldDB" id="A0A1W1W1B8"/>
<dbReference type="OrthoDB" id="9784984at2"/>
<dbReference type="InterPro" id="IPR013324">
    <property type="entry name" value="RNA_pol_sigma_r3/r4-like"/>
</dbReference>
<accession>A0A1W1W1B8</accession>
<dbReference type="PANTHER" id="PTHR43133:SF60">
    <property type="entry name" value="RNA POLYMERASE SIGMA FACTOR SIGV"/>
    <property type="match status" value="1"/>
</dbReference>
<evidence type="ECO:0000256" key="3">
    <source>
        <dbReference type="ARBA" id="ARBA00023082"/>
    </source>
</evidence>
<keyword evidence="3 6" id="KW-0731">Sigma factor</keyword>
<evidence type="ECO:0000256" key="5">
    <source>
        <dbReference type="ARBA" id="ARBA00023163"/>
    </source>
</evidence>
<gene>
    <name evidence="9" type="ORF">SAMN00808754_2870</name>
</gene>